<feature type="compositionally biased region" description="Basic and acidic residues" evidence="10">
    <location>
        <begin position="101"/>
        <end position="111"/>
    </location>
</feature>
<evidence type="ECO:0000256" key="5">
    <source>
        <dbReference type="ARBA" id="ARBA00022884"/>
    </source>
</evidence>
<comment type="subunit">
    <text evidence="9">LSm subunits form a heteromer with a doughnut shape.</text>
</comment>
<keyword evidence="7 9" id="KW-0539">Nucleus</keyword>
<organism evidence="12 13">
    <name type="scientific">Australozyma saopauloensis</name>
    <dbReference type="NCBI Taxonomy" id="291208"/>
    <lineage>
        <taxon>Eukaryota</taxon>
        <taxon>Fungi</taxon>
        <taxon>Dikarya</taxon>
        <taxon>Ascomycota</taxon>
        <taxon>Saccharomycotina</taxon>
        <taxon>Pichiomycetes</taxon>
        <taxon>Metschnikowiaceae</taxon>
        <taxon>Australozyma</taxon>
    </lineage>
</organism>
<dbReference type="PROSITE" id="PS52002">
    <property type="entry name" value="SM"/>
    <property type="match status" value="1"/>
</dbReference>
<dbReference type="InterPro" id="IPR001163">
    <property type="entry name" value="Sm_dom_euk/arc"/>
</dbReference>
<gene>
    <name evidence="9" type="primary">LSM4</name>
    <name evidence="12" type="ORF">PUMCH_003858</name>
</gene>
<evidence type="ECO:0000256" key="10">
    <source>
        <dbReference type="SAM" id="MobiDB-lite"/>
    </source>
</evidence>
<dbReference type="Pfam" id="PF01423">
    <property type="entry name" value="LSM"/>
    <property type="match status" value="1"/>
</dbReference>
<dbReference type="InterPro" id="IPR027141">
    <property type="entry name" value="LSm4/Sm_D1/D3"/>
</dbReference>
<dbReference type="GO" id="GO:0005681">
    <property type="term" value="C:spliceosomal complex"/>
    <property type="evidence" value="ECO:0007669"/>
    <property type="project" value="UniProtKB-UniRule"/>
</dbReference>
<keyword evidence="5 9" id="KW-0694">RNA-binding</keyword>
<dbReference type="CDD" id="cd01723">
    <property type="entry name" value="LSm4"/>
    <property type="match status" value="1"/>
</dbReference>
<evidence type="ECO:0000256" key="3">
    <source>
        <dbReference type="ARBA" id="ARBA00022664"/>
    </source>
</evidence>
<keyword evidence="6 9" id="KW-0508">mRNA splicing</keyword>
<dbReference type="GO" id="GO:0000398">
    <property type="term" value="P:mRNA splicing, via spliceosome"/>
    <property type="evidence" value="ECO:0007669"/>
    <property type="project" value="InterPro"/>
</dbReference>
<comment type="function">
    <text evidence="9">Binds specifically to the 3'-terminal U-tract of U6 snRNA.</text>
</comment>
<evidence type="ECO:0000256" key="2">
    <source>
        <dbReference type="ARBA" id="ARBA00006850"/>
    </source>
</evidence>
<comment type="subcellular location">
    <subcellularLocation>
        <location evidence="1 9">Nucleus</location>
    </subcellularLocation>
</comment>
<evidence type="ECO:0000256" key="6">
    <source>
        <dbReference type="ARBA" id="ARBA00023187"/>
    </source>
</evidence>
<keyword evidence="4 9" id="KW-0747">Spliceosome</keyword>
<evidence type="ECO:0000256" key="1">
    <source>
        <dbReference type="ARBA" id="ARBA00004123"/>
    </source>
</evidence>
<feature type="region of interest" description="Disordered" evidence="10">
    <location>
        <begin position="75"/>
        <end position="143"/>
    </location>
</feature>
<dbReference type="Proteomes" id="UP001338582">
    <property type="component" value="Chromosome 4"/>
</dbReference>
<protein>
    <recommendedName>
        <fullName evidence="9">LSM complex subunit LSM4</fullName>
    </recommendedName>
</protein>
<name>A0AAX4HDP9_9ASCO</name>
<reference evidence="12 13" key="1">
    <citation type="submission" date="2023-10" db="EMBL/GenBank/DDBJ databases">
        <title>Draft Genome Sequence of Candida saopaulonensis from a very Premature Infant with Sepsis.</title>
        <authorList>
            <person name="Ning Y."/>
            <person name="Dai R."/>
            <person name="Xiao M."/>
            <person name="Xu Y."/>
            <person name="Yan Q."/>
            <person name="Zhang L."/>
        </authorList>
    </citation>
    <scope>NUCLEOTIDE SEQUENCE [LARGE SCALE GENOMIC DNA]</scope>
    <source>
        <strain evidence="12 13">19XY460</strain>
    </source>
</reference>
<dbReference type="InterPro" id="IPR034101">
    <property type="entry name" value="Lsm4"/>
</dbReference>
<accession>A0AAX4HDP9</accession>
<evidence type="ECO:0000256" key="9">
    <source>
        <dbReference type="RuleBase" id="RU365049"/>
    </source>
</evidence>
<dbReference type="InterPro" id="IPR047575">
    <property type="entry name" value="Sm"/>
</dbReference>
<evidence type="ECO:0000259" key="11">
    <source>
        <dbReference type="PROSITE" id="PS52002"/>
    </source>
</evidence>
<dbReference type="GO" id="GO:0000956">
    <property type="term" value="P:nuclear-transcribed mRNA catabolic process"/>
    <property type="evidence" value="ECO:0007669"/>
    <property type="project" value="UniProtKB-UniRule"/>
</dbReference>
<evidence type="ECO:0000256" key="7">
    <source>
        <dbReference type="ARBA" id="ARBA00023242"/>
    </source>
</evidence>
<dbReference type="AlphaFoldDB" id="A0AAX4HDP9"/>
<dbReference type="InterPro" id="IPR010920">
    <property type="entry name" value="LSM_dom_sf"/>
</dbReference>
<sequence length="143" mass="16508">MLTSIKNQEILVELKNGETVFGKLSNCDSWMNLTLTDVIYNYNNGEKFNKLEEIYVRGNHIKFLRLPDTVMEQAKEQNMLSIEQRNRTKGRRGPGNFQKRNNNDYGRENRTGGRNSNSSHNNSHNNANNNNNNNNNSGKRNFA</sequence>
<keyword evidence="13" id="KW-1185">Reference proteome</keyword>
<feature type="compositionally biased region" description="Low complexity" evidence="10">
    <location>
        <begin position="115"/>
        <end position="137"/>
    </location>
</feature>
<dbReference type="Gene3D" id="2.30.30.100">
    <property type="match status" value="1"/>
</dbReference>
<comment type="similarity">
    <text evidence="2 9">Belongs to the snRNP Sm proteins family.</text>
</comment>
<dbReference type="SMART" id="SM00651">
    <property type="entry name" value="Sm"/>
    <property type="match status" value="1"/>
</dbReference>
<dbReference type="GO" id="GO:0003723">
    <property type="term" value="F:RNA binding"/>
    <property type="evidence" value="ECO:0007669"/>
    <property type="project" value="UniProtKB-KW"/>
</dbReference>
<evidence type="ECO:0000313" key="12">
    <source>
        <dbReference type="EMBL" id="WPK26503.1"/>
    </source>
</evidence>
<evidence type="ECO:0000313" key="13">
    <source>
        <dbReference type="Proteomes" id="UP001338582"/>
    </source>
</evidence>
<proteinExistence type="inferred from homology"/>
<evidence type="ECO:0000256" key="8">
    <source>
        <dbReference type="ARBA" id="ARBA00023274"/>
    </source>
</evidence>
<feature type="domain" description="Sm" evidence="11">
    <location>
        <begin position="1"/>
        <end position="70"/>
    </location>
</feature>
<dbReference type="PANTHER" id="PTHR23338">
    <property type="entry name" value="SMALL NUCLEAR RIBONUCLEOPROTEIN SM"/>
    <property type="match status" value="1"/>
</dbReference>
<keyword evidence="8 9" id="KW-0687">Ribonucleoprotein</keyword>
<evidence type="ECO:0000256" key="4">
    <source>
        <dbReference type="ARBA" id="ARBA00022728"/>
    </source>
</evidence>
<dbReference type="SUPFAM" id="SSF50182">
    <property type="entry name" value="Sm-like ribonucleoproteins"/>
    <property type="match status" value="1"/>
</dbReference>
<dbReference type="EMBL" id="CP138897">
    <property type="protein sequence ID" value="WPK26503.1"/>
    <property type="molecule type" value="Genomic_DNA"/>
</dbReference>
<keyword evidence="3 9" id="KW-0507">mRNA processing</keyword>
<dbReference type="GO" id="GO:0097525">
    <property type="term" value="C:spliceosomal snRNP complex"/>
    <property type="evidence" value="ECO:0007669"/>
    <property type="project" value="UniProtKB-ARBA"/>
</dbReference>